<sequence length="114" mass="12584">MEGARKAIKEEAQDPISSFFIKTVTCRGEPLDPVILIIIIIIIIIIHCFSNPHQPGDGGADRTETDEPLSGISFRGHKGDCSSLLLLPQSLLWSLTPDQRRSEPGRHRQTGEGR</sequence>
<feature type="transmembrane region" description="Helical" evidence="2">
    <location>
        <begin position="33"/>
        <end position="50"/>
    </location>
</feature>
<evidence type="ECO:0000256" key="2">
    <source>
        <dbReference type="SAM" id="Phobius"/>
    </source>
</evidence>
<name>A0A4Z2J3K4_9TELE</name>
<dbReference type="AlphaFoldDB" id="A0A4Z2J3K4"/>
<keyword evidence="2" id="KW-0812">Transmembrane</keyword>
<organism evidence="3 4">
    <name type="scientific">Liparis tanakae</name>
    <name type="common">Tanaka's snailfish</name>
    <dbReference type="NCBI Taxonomy" id="230148"/>
    <lineage>
        <taxon>Eukaryota</taxon>
        <taxon>Metazoa</taxon>
        <taxon>Chordata</taxon>
        <taxon>Craniata</taxon>
        <taxon>Vertebrata</taxon>
        <taxon>Euteleostomi</taxon>
        <taxon>Actinopterygii</taxon>
        <taxon>Neopterygii</taxon>
        <taxon>Teleostei</taxon>
        <taxon>Neoteleostei</taxon>
        <taxon>Acanthomorphata</taxon>
        <taxon>Eupercaria</taxon>
        <taxon>Perciformes</taxon>
        <taxon>Cottioidei</taxon>
        <taxon>Cottales</taxon>
        <taxon>Liparidae</taxon>
        <taxon>Liparis</taxon>
    </lineage>
</organism>
<evidence type="ECO:0000313" key="3">
    <source>
        <dbReference type="EMBL" id="TNN84925.1"/>
    </source>
</evidence>
<reference evidence="3 4" key="1">
    <citation type="submission" date="2019-03" db="EMBL/GenBank/DDBJ databases">
        <title>First draft genome of Liparis tanakae, snailfish: a comprehensive survey of snailfish specific genes.</title>
        <authorList>
            <person name="Kim W."/>
            <person name="Song I."/>
            <person name="Jeong J.-H."/>
            <person name="Kim D."/>
            <person name="Kim S."/>
            <person name="Ryu S."/>
            <person name="Song J.Y."/>
            <person name="Lee S.K."/>
        </authorList>
    </citation>
    <scope>NUCLEOTIDE SEQUENCE [LARGE SCALE GENOMIC DNA]</scope>
    <source>
        <tissue evidence="3">Muscle</tissue>
    </source>
</reference>
<keyword evidence="2" id="KW-1133">Transmembrane helix</keyword>
<evidence type="ECO:0000256" key="1">
    <source>
        <dbReference type="SAM" id="MobiDB-lite"/>
    </source>
</evidence>
<evidence type="ECO:0000313" key="4">
    <source>
        <dbReference type="Proteomes" id="UP000314294"/>
    </source>
</evidence>
<keyword evidence="4" id="KW-1185">Reference proteome</keyword>
<proteinExistence type="predicted"/>
<gene>
    <name evidence="3" type="ORF">EYF80_004970</name>
</gene>
<keyword evidence="2" id="KW-0472">Membrane</keyword>
<dbReference type="EMBL" id="SRLO01000024">
    <property type="protein sequence ID" value="TNN84925.1"/>
    <property type="molecule type" value="Genomic_DNA"/>
</dbReference>
<accession>A0A4Z2J3K4</accession>
<protein>
    <submittedName>
        <fullName evidence="3">Uncharacterized protein</fullName>
    </submittedName>
</protein>
<dbReference type="Proteomes" id="UP000314294">
    <property type="component" value="Unassembled WGS sequence"/>
</dbReference>
<comment type="caution">
    <text evidence="3">The sequence shown here is derived from an EMBL/GenBank/DDBJ whole genome shotgun (WGS) entry which is preliminary data.</text>
</comment>
<feature type="region of interest" description="Disordered" evidence="1">
    <location>
        <begin position="54"/>
        <end position="74"/>
    </location>
</feature>